<sequence length="311" mass="35647">TRLSLPLLDPDQARQDSHGDLLGTFPESCPGLSTLQRRHTEFDKGVFALENKTGPGRPQETKTEENVARVKCLVEDNPRMTTRQCYCRGVPTIYNCFQASDGGSRAPKPPQRAPNKTQRVNFCQDLHKLFQDHGEDFLGYHLLVEEDLGGAHGVPVLETPCETDSEEDDDSDGVHLQAEAADRNTMIEYLRTTGKRFLSLKKYKIRLKDCLLMWDNARPHTATDNREFLTRRDVEPVKQSPYSPDLNLCDRFLFLKLKHLLREDEFGGHEEATLTVKRAMRRVSEDELYDLLRKLRGHCRDVIAVGEEYVY</sequence>
<evidence type="ECO:0000256" key="1">
    <source>
        <dbReference type="SAM" id="MobiDB-lite"/>
    </source>
</evidence>
<dbReference type="InterPro" id="IPR036397">
    <property type="entry name" value="RNaseH_sf"/>
</dbReference>
<dbReference type="InterPro" id="IPR052709">
    <property type="entry name" value="Transposase-MT_Hybrid"/>
</dbReference>
<dbReference type="PANTHER" id="PTHR46060:SF1">
    <property type="entry name" value="MARINER MOS1 TRANSPOSASE-LIKE PROTEIN"/>
    <property type="match status" value="1"/>
</dbReference>
<dbReference type="GO" id="GO:0003676">
    <property type="term" value="F:nucleic acid binding"/>
    <property type="evidence" value="ECO:0007669"/>
    <property type="project" value="InterPro"/>
</dbReference>
<accession>A0A7T8KIA1</accession>
<keyword evidence="3" id="KW-1185">Reference proteome</keyword>
<feature type="non-terminal residue" evidence="2">
    <location>
        <position position="311"/>
    </location>
</feature>
<reference evidence="3" key="1">
    <citation type="submission" date="2021-01" db="EMBL/GenBank/DDBJ databases">
        <title>Caligus Genome Assembly.</title>
        <authorList>
            <person name="Gallardo-Escarate C."/>
        </authorList>
    </citation>
    <scope>NUCLEOTIDE SEQUENCE [LARGE SCALE GENOMIC DNA]</scope>
</reference>
<gene>
    <name evidence="2" type="ORF">FKW44_001135</name>
</gene>
<proteinExistence type="predicted"/>
<dbReference type="EMBL" id="CP045890">
    <property type="protein sequence ID" value="QQP56462.1"/>
    <property type="molecule type" value="Genomic_DNA"/>
</dbReference>
<dbReference type="AlphaFoldDB" id="A0A7T8KIA1"/>
<dbReference type="Proteomes" id="UP000595437">
    <property type="component" value="Chromosome 1"/>
</dbReference>
<feature type="region of interest" description="Disordered" evidence="1">
    <location>
        <begin position="1"/>
        <end position="21"/>
    </location>
</feature>
<dbReference type="Gene3D" id="3.30.420.10">
    <property type="entry name" value="Ribonuclease H-like superfamily/Ribonuclease H"/>
    <property type="match status" value="1"/>
</dbReference>
<evidence type="ECO:0000313" key="2">
    <source>
        <dbReference type="EMBL" id="QQP56462.1"/>
    </source>
</evidence>
<evidence type="ECO:0008006" key="4">
    <source>
        <dbReference type="Google" id="ProtNLM"/>
    </source>
</evidence>
<protein>
    <recommendedName>
        <fullName evidence="4">Histone-lysine N-methyltransferase SETMAR</fullName>
    </recommendedName>
</protein>
<evidence type="ECO:0000313" key="3">
    <source>
        <dbReference type="Proteomes" id="UP000595437"/>
    </source>
</evidence>
<organism evidence="2 3">
    <name type="scientific">Caligus rogercresseyi</name>
    <name type="common">Sea louse</name>
    <dbReference type="NCBI Taxonomy" id="217165"/>
    <lineage>
        <taxon>Eukaryota</taxon>
        <taxon>Metazoa</taxon>
        <taxon>Ecdysozoa</taxon>
        <taxon>Arthropoda</taxon>
        <taxon>Crustacea</taxon>
        <taxon>Multicrustacea</taxon>
        <taxon>Hexanauplia</taxon>
        <taxon>Copepoda</taxon>
        <taxon>Siphonostomatoida</taxon>
        <taxon>Caligidae</taxon>
        <taxon>Caligus</taxon>
    </lineage>
</organism>
<name>A0A7T8KIA1_CALRO</name>
<dbReference type="PANTHER" id="PTHR46060">
    <property type="entry name" value="MARINER MOS1 TRANSPOSASE-LIKE PROTEIN"/>
    <property type="match status" value="1"/>
</dbReference>